<dbReference type="InterPro" id="IPR037914">
    <property type="entry name" value="SpoVT-AbrB_sf"/>
</dbReference>
<evidence type="ECO:0000313" key="1">
    <source>
        <dbReference type="EMBL" id="PCJ22955.1"/>
    </source>
</evidence>
<organism evidence="1 2">
    <name type="scientific">SAR86 cluster bacterium</name>
    <dbReference type="NCBI Taxonomy" id="2030880"/>
    <lineage>
        <taxon>Bacteria</taxon>
        <taxon>Pseudomonadati</taxon>
        <taxon>Pseudomonadota</taxon>
        <taxon>Gammaproteobacteria</taxon>
        <taxon>SAR86 cluster</taxon>
    </lineage>
</organism>
<gene>
    <name evidence="1" type="ORF">COA96_13070</name>
</gene>
<accession>A0A2A5AUP3</accession>
<name>A0A2A5AUP3_9GAMM</name>
<evidence type="ECO:0000313" key="2">
    <source>
        <dbReference type="Proteomes" id="UP000218327"/>
    </source>
</evidence>
<protein>
    <submittedName>
        <fullName evidence="1">AbrB/MazE/SpoVT family DNA-binding domain-containing protein</fullName>
    </submittedName>
</protein>
<dbReference type="SUPFAM" id="SSF89447">
    <property type="entry name" value="AbrB/MazE/MraZ-like"/>
    <property type="match status" value="1"/>
</dbReference>
<dbReference type="GO" id="GO:0003677">
    <property type="term" value="F:DNA binding"/>
    <property type="evidence" value="ECO:0007669"/>
    <property type="project" value="UniProtKB-KW"/>
</dbReference>
<dbReference type="Gene3D" id="2.10.260.10">
    <property type="match status" value="1"/>
</dbReference>
<dbReference type="Proteomes" id="UP000218327">
    <property type="component" value="Unassembled WGS sequence"/>
</dbReference>
<dbReference type="AlphaFoldDB" id="A0A2A5AUP3"/>
<reference evidence="2" key="1">
    <citation type="submission" date="2017-08" db="EMBL/GenBank/DDBJ databases">
        <title>A dynamic microbial community with high functional redundancy inhabits the cold, oxic subseafloor aquifer.</title>
        <authorList>
            <person name="Tully B.J."/>
            <person name="Wheat C.G."/>
            <person name="Glazer B.T."/>
            <person name="Huber J.A."/>
        </authorList>
    </citation>
    <scope>NUCLEOTIDE SEQUENCE [LARGE SCALE GENOMIC DNA]</scope>
</reference>
<comment type="caution">
    <text evidence="1">The sequence shown here is derived from an EMBL/GenBank/DDBJ whole genome shotgun (WGS) entry which is preliminary data.</text>
</comment>
<proteinExistence type="predicted"/>
<sequence length="86" mass="9477">MPIDTVIRKSGASAILTIPKPVLEYLDASIGTKISIDMVDGLMVCKKKADDSMTLESLLEDSPREKMVLNDEDKEWLYMGSVGSEL</sequence>
<dbReference type="EMBL" id="NVVJ01000047">
    <property type="protein sequence ID" value="PCJ22955.1"/>
    <property type="molecule type" value="Genomic_DNA"/>
</dbReference>
<keyword evidence="1" id="KW-0238">DNA-binding</keyword>